<feature type="transmembrane region" description="Helical" evidence="1">
    <location>
        <begin position="20"/>
        <end position="42"/>
    </location>
</feature>
<dbReference type="EMBL" id="BMMD01000001">
    <property type="protein sequence ID" value="GGJ69485.1"/>
    <property type="molecule type" value="Genomic_DNA"/>
</dbReference>
<keyword evidence="1" id="KW-0812">Transmembrane</keyword>
<name>A0A917PBI8_9MICO</name>
<accession>A0A917PBI8</accession>
<gene>
    <name evidence="2" type="ORF">GCM10011372_04120</name>
</gene>
<protein>
    <submittedName>
        <fullName evidence="2">Uncharacterized protein</fullName>
    </submittedName>
</protein>
<reference evidence="2" key="2">
    <citation type="submission" date="2020-09" db="EMBL/GenBank/DDBJ databases">
        <authorList>
            <person name="Sun Q."/>
            <person name="Zhou Y."/>
        </authorList>
    </citation>
    <scope>NUCLEOTIDE SEQUENCE</scope>
    <source>
        <strain evidence="2">CGMCC 1.8984</strain>
    </source>
</reference>
<proteinExistence type="predicted"/>
<comment type="caution">
    <text evidence="2">The sequence shown here is derived from an EMBL/GenBank/DDBJ whole genome shotgun (WGS) entry which is preliminary data.</text>
</comment>
<keyword evidence="1" id="KW-1133">Transmembrane helix</keyword>
<evidence type="ECO:0000313" key="2">
    <source>
        <dbReference type="EMBL" id="GGJ69485.1"/>
    </source>
</evidence>
<keyword evidence="1" id="KW-0472">Membrane</keyword>
<dbReference type="RefSeq" id="WP_229662055.1">
    <property type="nucleotide sequence ID" value="NZ_BAABFW010000041.1"/>
</dbReference>
<organism evidence="2 3">
    <name type="scientific">Agromyces bauzanensis</name>
    <dbReference type="NCBI Taxonomy" id="1308924"/>
    <lineage>
        <taxon>Bacteria</taxon>
        <taxon>Bacillati</taxon>
        <taxon>Actinomycetota</taxon>
        <taxon>Actinomycetes</taxon>
        <taxon>Micrococcales</taxon>
        <taxon>Microbacteriaceae</taxon>
        <taxon>Agromyces</taxon>
    </lineage>
</organism>
<reference evidence="2" key="1">
    <citation type="journal article" date="2014" name="Int. J. Syst. Evol. Microbiol.">
        <title>Complete genome sequence of Corynebacterium casei LMG S-19264T (=DSM 44701T), isolated from a smear-ripened cheese.</title>
        <authorList>
            <consortium name="US DOE Joint Genome Institute (JGI-PGF)"/>
            <person name="Walter F."/>
            <person name="Albersmeier A."/>
            <person name="Kalinowski J."/>
            <person name="Ruckert C."/>
        </authorList>
    </citation>
    <scope>NUCLEOTIDE SEQUENCE</scope>
    <source>
        <strain evidence="2">CGMCC 1.8984</strain>
    </source>
</reference>
<evidence type="ECO:0000313" key="3">
    <source>
        <dbReference type="Proteomes" id="UP000636956"/>
    </source>
</evidence>
<evidence type="ECO:0000256" key="1">
    <source>
        <dbReference type="SAM" id="Phobius"/>
    </source>
</evidence>
<sequence>MCSSAQALPGGAFDLEAAFANAYAVVPFLAWLPNLVVVEWLIRRRGLPAFRLVQTGEADSPLRG</sequence>
<dbReference type="Proteomes" id="UP000636956">
    <property type="component" value="Unassembled WGS sequence"/>
</dbReference>
<keyword evidence="3" id="KW-1185">Reference proteome</keyword>
<dbReference type="AlphaFoldDB" id="A0A917PBI8"/>